<evidence type="ECO:0000313" key="3">
    <source>
        <dbReference type="Proteomes" id="UP000193834"/>
    </source>
</evidence>
<keyword evidence="1" id="KW-0802">TPR repeat</keyword>
<organism evidence="2 3">
    <name type="scientific">Paenibacillus aquistagni</name>
    <dbReference type="NCBI Taxonomy" id="1852522"/>
    <lineage>
        <taxon>Bacteria</taxon>
        <taxon>Bacillati</taxon>
        <taxon>Bacillota</taxon>
        <taxon>Bacilli</taxon>
        <taxon>Bacillales</taxon>
        <taxon>Paenibacillaceae</taxon>
        <taxon>Paenibacillus</taxon>
    </lineage>
</organism>
<protein>
    <recommendedName>
        <fullName evidence="4">Tetratricopeptide repeat-containing protein</fullName>
    </recommendedName>
</protein>
<dbReference type="OrthoDB" id="5593170at2"/>
<dbReference type="RefSeq" id="WP_085493158.1">
    <property type="nucleotide sequence ID" value="NZ_FXAZ01000001.1"/>
</dbReference>
<feature type="repeat" description="TPR" evidence="1">
    <location>
        <begin position="154"/>
        <end position="187"/>
    </location>
</feature>
<dbReference type="Pfam" id="PF13374">
    <property type="entry name" value="TPR_10"/>
    <property type="match status" value="1"/>
</dbReference>
<dbReference type="InterPro" id="IPR019734">
    <property type="entry name" value="TPR_rpt"/>
</dbReference>
<accession>A0A1X7IX33</accession>
<evidence type="ECO:0000313" key="2">
    <source>
        <dbReference type="EMBL" id="SMG19818.1"/>
    </source>
</evidence>
<name>A0A1X7IX33_9BACL</name>
<dbReference type="STRING" id="1852522.SAMN06295960_0957"/>
<dbReference type="EMBL" id="FXAZ01000001">
    <property type="protein sequence ID" value="SMG19818.1"/>
    <property type="molecule type" value="Genomic_DNA"/>
</dbReference>
<evidence type="ECO:0000256" key="1">
    <source>
        <dbReference type="PROSITE-ProRule" id="PRU00339"/>
    </source>
</evidence>
<gene>
    <name evidence="2" type="ORF">SAMN06295960_0957</name>
</gene>
<reference evidence="2 3" key="1">
    <citation type="submission" date="2017-04" db="EMBL/GenBank/DDBJ databases">
        <authorList>
            <person name="Afonso C.L."/>
            <person name="Miller P.J."/>
            <person name="Scott M.A."/>
            <person name="Spackman E."/>
            <person name="Goraichik I."/>
            <person name="Dimitrov K.M."/>
            <person name="Suarez D.L."/>
            <person name="Swayne D.E."/>
        </authorList>
    </citation>
    <scope>NUCLEOTIDE SEQUENCE [LARGE SCALE GENOMIC DNA]</scope>
    <source>
        <strain evidence="2 3">11</strain>
    </source>
</reference>
<dbReference type="AlphaFoldDB" id="A0A1X7IX33"/>
<dbReference type="InterPro" id="IPR011990">
    <property type="entry name" value="TPR-like_helical_dom_sf"/>
</dbReference>
<dbReference type="PROSITE" id="PS50005">
    <property type="entry name" value="TPR"/>
    <property type="match status" value="1"/>
</dbReference>
<dbReference type="Proteomes" id="UP000193834">
    <property type="component" value="Unassembled WGS sequence"/>
</dbReference>
<dbReference type="Gene3D" id="1.25.40.10">
    <property type="entry name" value="Tetratricopeptide repeat domain"/>
    <property type="match status" value="1"/>
</dbReference>
<sequence>MRDFDKLWDFNHPDETERKFRNLLVEVQHPAELDYKAELLTQIARTLGLQKKFAKAHEVLNQVESDLTNTVPRTQIRYLLERGRVFNSSARQEEALPLFVEAWKLGCRYGEDELAVDAAHMLGIAESTPERRMEWNMLALEYAERHPNASRWLGSLYNNIGWAQVEAGNLAEALDLFERALQFRQGQGNANLIFIAKWSVAKVLRLMDQTSKALELQLELLKEIERGAESDGYVYEEIAECLYTLDRRMEASSYFSKAYELLSHDHWLTNNEPDRIARLKDLST</sequence>
<keyword evidence="3" id="KW-1185">Reference proteome</keyword>
<proteinExistence type="predicted"/>
<evidence type="ECO:0008006" key="4">
    <source>
        <dbReference type="Google" id="ProtNLM"/>
    </source>
</evidence>
<dbReference type="SUPFAM" id="SSF48452">
    <property type="entry name" value="TPR-like"/>
    <property type="match status" value="1"/>
</dbReference>
<dbReference type="SMART" id="SM00028">
    <property type="entry name" value="TPR"/>
    <property type="match status" value="2"/>
</dbReference>